<keyword evidence="1" id="KW-0472">Membrane</keyword>
<feature type="transmembrane region" description="Helical" evidence="1">
    <location>
        <begin position="203"/>
        <end position="225"/>
    </location>
</feature>
<organism evidence="2 3">
    <name type="scientific">Listeria newyorkensis</name>
    <dbReference type="NCBI Taxonomy" id="1497681"/>
    <lineage>
        <taxon>Bacteria</taxon>
        <taxon>Bacillati</taxon>
        <taxon>Bacillota</taxon>
        <taxon>Bacilli</taxon>
        <taxon>Bacillales</taxon>
        <taxon>Listeriaceae</taxon>
        <taxon>Listeria</taxon>
    </lineage>
</organism>
<gene>
    <name evidence="2" type="ORF">BMT55_02640</name>
</gene>
<dbReference type="PANTHER" id="PTHR40076:SF1">
    <property type="entry name" value="MEMBRANE PROTEIN"/>
    <property type="match status" value="1"/>
</dbReference>
<keyword evidence="3" id="KW-1185">Reference proteome</keyword>
<evidence type="ECO:0008006" key="4">
    <source>
        <dbReference type="Google" id="ProtNLM"/>
    </source>
</evidence>
<keyword evidence="1" id="KW-0812">Transmembrane</keyword>
<sequence>MKKIAKQRLKGVYFYSVIVWLVYMFVTDQVGTYKTEYNGLGFSIPTIGDFLPDTILVVLFLGLFYIFVVLPLMASIQWFFLRVADVQKASWREILEVFMKQNYVRYFLASLLITIFTFLWSLLFIVPGIIKSFSYSQAFRLMRDNPDLTPLDAINLSRKLMDGRKTDLFMLQLSFIVWFIIPLVLLIAAVITENILLTRATDIVFFVVLIFVGPYFHTTNAVFYVEEIRERSEPLKL</sequence>
<feature type="transmembrane region" description="Helical" evidence="1">
    <location>
        <begin position="102"/>
        <end position="130"/>
    </location>
</feature>
<dbReference type="PANTHER" id="PTHR40076">
    <property type="entry name" value="MEMBRANE PROTEIN-RELATED"/>
    <property type="match status" value="1"/>
</dbReference>
<dbReference type="Proteomes" id="UP000236500">
    <property type="component" value="Unassembled WGS sequence"/>
</dbReference>
<proteinExistence type="predicted"/>
<name>A0ABX4XQH3_9LIST</name>
<keyword evidence="1" id="KW-1133">Transmembrane helix</keyword>
<evidence type="ECO:0000256" key="1">
    <source>
        <dbReference type="SAM" id="Phobius"/>
    </source>
</evidence>
<feature type="transmembrane region" description="Helical" evidence="1">
    <location>
        <begin position="12"/>
        <end position="31"/>
    </location>
</feature>
<dbReference type="InterPro" id="IPR010380">
    <property type="entry name" value="DUF975"/>
</dbReference>
<evidence type="ECO:0000313" key="2">
    <source>
        <dbReference type="EMBL" id="PNP94403.1"/>
    </source>
</evidence>
<evidence type="ECO:0000313" key="3">
    <source>
        <dbReference type="Proteomes" id="UP000236500"/>
    </source>
</evidence>
<reference evidence="2 3" key="1">
    <citation type="submission" date="2016-11" db="EMBL/GenBank/DDBJ databases">
        <title>Whole Genome Sequence of Listeria newyorkensis.</title>
        <authorList>
            <person name="Frink S."/>
            <person name="Morales C."/>
            <person name="Kiang D."/>
        </authorList>
    </citation>
    <scope>NUCLEOTIDE SEQUENCE [LARGE SCALE GENOMIC DNA]</scope>
    <source>
        <strain evidence="2 3">F1604011-044</strain>
    </source>
</reference>
<dbReference type="Pfam" id="PF06161">
    <property type="entry name" value="DUF975"/>
    <property type="match status" value="1"/>
</dbReference>
<protein>
    <recommendedName>
        <fullName evidence="4">DUF975 family protein</fullName>
    </recommendedName>
</protein>
<feature type="transmembrane region" description="Helical" evidence="1">
    <location>
        <begin position="169"/>
        <end position="191"/>
    </location>
</feature>
<dbReference type="RefSeq" id="WP_052171477.1">
    <property type="nucleotide sequence ID" value="NZ_BJEY01000003.1"/>
</dbReference>
<dbReference type="EMBL" id="MPDH01000002">
    <property type="protein sequence ID" value="PNP94403.1"/>
    <property type="molecule type" value="Genomic_DNA"/>
</dbReference>
<comment type="caution">
    <text evidence="2">The sequence shown here is derived from an EMBL/GenBank/DDBJ whole genome shotgun (WGS) entry which is preliminary data.</text>
</comment>
<feature type="transmembrane region" description="Helical" evidence="1">
    <location>
        <begin position="55"/>
        <end position="81"/>
    </location>
</feature>
<accession>A0ABX4XQH3</accession>